<comment type="caution">
    <text evidence="1">The sequence shown here is derived from an EMBL/GenBank/DDBJ whole genome shotgun (WGS) entry which is preliminary data.</text>
</comment>
<dbReference type="EMBL" id="PPCX01000015">
    <property type="protein sequence ID" value="PQL10492.1"/>
    <property type="molecule type" value="Genomic_DNA"/>
</dbReference>
<accession>A0ABX5BXF5</accession>
<evidence type="ECO:0000313" key="2">
    <source>
        <dbReference type="Proteomes" id="UP000238774"/>
    </source>
</evidence>
<keyword evidence="2" id="KW-1185">Reference proteome</keyword>
<name>A0ABX5BXF5_9FIRM</name>
<proteinExistence type="predicted"/>
<dbReference type="RefSeq" id="WP_054748377.1">
    <property type="nucleotide sequence ID" value="NZ_BBDV01000017.1"/>
</dbReference>
<reference evidence="1 2" key="1">
    <citation type="submission" date="2018-01" db="EMBL/GenBank/DDBJ databases">
        <title>Draft genome sequences of clinical isolates and type strains of oral Veillonella including Veillonella infantum sp., nov.</title>
        <authorList>
            <person name="Mashima I."/>
            <person name="Liao Y.-C."/>
            <person name="Sabharwal A."/>
            <person name="Haase E.M."/>
            <person name="Nakazawa F."/>
            <person name="Scannapieco F.A."/>
        </authorList>
    </citation>
    <scope>NUCLEOTIDE SEQUENCE [LARGE SCALE GENOMIC DNA]</scope>
    <source>
        <strain evidence="1 2">JCM 15642</strain>
    </source>
</reference>
<sequence length="148" mass="17484">MIGFIIFIILIYFGYRFISNCFKTVQNNSNDIYEINNEGESSSNDDSTIPKNQEAISLKDSNYNDCCLGIGIDYRERFQKYFDEYQDDLNENIDISTLSVYSYYEDYIDIQQGMEEAIKAEEDYQNKYNLYKELSSDFIIDEADDMTY</sequence>
<protein>
    <submittedName>
        <fullName evidence="1">Uncharacterized protein</fullName>
    </submittedName>
</protein>
<gene>
    <name evidence="1" type="ORF">VRHSUH09_10275</name>
</gene>
<dbReference type="Proteomes" id="UP000238774">
    <property type="component" value="Unassembled WGS sequence"/>
</dbReference>
<organism evidence="1 2">
    <name type="scientific">Veillonella rogosae JCM 15642</name>
    <dbReference type="NCBI Taxonomy" id="1298595"/>
    <lineage>
        <taxon>Bacteria</taxon>
        <taxon>Bacillati</taxon>
        <taxon>Bacillota</taxon>
        <taxon>Negativicutes</taxon>
        <taxon>Veillonellales</taxon>
        <taxon>Veillonellaceae</taxon>
        <taxon>Veillonella</taxon>
    </lineage>
</organism>
<evidence type="ECO:0000313" key="1">
    <source>
        <dbReference type="EMBL" id="PQL10492.1"/>
    </source>
</evidence>